<keyword evidence="2" id="KW-1133">Transmembrane helix</keyword>
<feature type="transmembrane region" description="Helical" evidence="2">
    <location>
        <begin position="114"/>
        <end position="136"/>
    </location>
</feature>
<accession>A0A4V1Z2I8</accession>
<feature type="transmembrane region" description="Helical" evidence="2">
    <location>
        <begin position="77"/>
        <end position="102"/>
    </location>
</feature>
<reference evidence="3 4" key="1">
    <citation type="submission" date="2019-01" db="EMBL/GenBank/DDBJ databases">
        <title>Nocardioides guangzhouensis sp. nov., an actinobacterium isolated from soil.</title>
        <authorList>
            <person name="Fu Y."/>
            <person name="Cai Y."/>
            <person name="Lin Z."/>
            <person name="Chen P."/>
        </authorList>
    </citation>
    <scope>NUCLEOTIDE SEQUENCE [LARGE SCALE GENOMIC DNA]</scope>
    <source>
        <strain evidence="3 4">NBRC 105384</strain>
    </source>
</reference>
<comment type="caution">
    <text evidence="3">The sequence shown here is derived from an EMBL/GenBank/DDBJ whole genome shotgun (WGS) entry which is preliminary data.</text>
</comment>
<dbReference type="AlphaFoldDB" id="A0A4V1Z2I8"/>
<feature type="transmembrane region" description="Helical" evidence="2">
    <location>
        <begin position="232"/>
        <end position="252"/>
    </location>
</feature>
<evidence type="ECO:0000313" key="4">
    <source>
        <dbReference type="Proteomes" id="UP000291189"/>
    </source>
</evidence>
<feature type="transmembrane region" description="Helical" evidence="2">
    <location>
        <begin position="201"/>
        <end position="220"/>
    </location>
</feature>
<dbReference type="EMBL" id="SDPU01000010">
    <property type="protein sequence ID" value="RYU14556.1"/>
    <property type="molecule type" value="Genomic_DNA"/>
</dbReference>
<dbReference type="Proteomes" id="UP000291189">
    <property type="component" value="Unassembled WGS sequence"/>
</dbReference>
<dbReference type="RefSeq" id="WP_129985440.1">
    <property type="nucleotide sequence ID" value="NZ_SDPU01000010.1"/>
</dbReference>
<name>A0A4V1Z2I8_9ACTN</name>
<dbReference type="OrthoDB" id="8019199at2"/>
<organism evidence="3 4">
    <name type="scientific">Nocardioides iriomotensis</name>
    <dbReference type="NCBI Taxonomy" id="715784"/>
    <lineage>
        <taxon>Bacteria</taxon>
        <taxon>Bacillati</taxon>
        <taxon>Actinomycetota</taxon>
        <taxon>Actinomycetes</taxon>
        <taxon>Propionibacteriales</taxon>
        <taxon>Nocardioidaceae</taxon>
        <taxon>Nocardioides</taxon>
    </lineage>
</organism>
<dbReference type="Pfam" id="PF14329">
    <property type="entry name" value="DUF4386"/>
    <property type="match status" value="1"/>
</dbReference>
<evidence type="ECO:0000256" key="2">
    <source>
        <dbReference type="SAM" id="Phobius"/>
    </source>
</evidence>
<feature type="transmembrane region" description="Helical" evidence="2">
    <location>
        <begin position="175"/>
        <end position="194"/>
    </location>
</feature>
<keyword evidence="4" id="KW-1185">Reference proteome</keyword>
<sequence>MGTDSSVQPEGVREPPRAEPSPRAPEETDLGDRALFRLGSVLGVLGVLLVLVMEGFLHPSRAHPNDSHAAFREYAASGSFTSIHVADFVGTFCIVVALVALYRSVAPEGGWPRACATVGVVGAVVVTAVFAVQMAVDGVALKSAVDHWVSAPAAQRPAAFLVADGIRDIEKGLSGFFQIANGFALLGLGLAVAVGRTHPRWLGWVGVLAGVGALTGGWVTAHTGFSMSASRFSLPTVVSLAVFVLGVCAVLWRRASHDGAES</sequence>
<evidence type="ECO:0000256" key="1">
    <source>
        <dbReference type="SAM" id="MobiDB-lite"/>
    </source>
</evidence>
<feature type="transmembrane region" description="Helical" evidence="2">
    <location>
        <begin position="35"/>
        <end position="57"/>
    </location>
</feature>
<proteinExistence type="predicted"/>
<protein>
    <submittedName>
        <fullName evidence="3">DUF4386 family protein</fullName>
    </submittedName>
</protein>
<evidence type="ECO:0000313" key="3">
    <source>
        <dbReference type="EMBL" id="RYU14556.1"/>
    </source>
</evidence>
<dbReference type="InterPro" id="IPR025495">
    <property type="entry name" value="DUF4386"/>
</dbReference>
<gene>
    <name evidence="3" type="ORF">ETU37_03300</name>
</gene>
<keyword evidence="2" id="KW-0812">Transmembrane</keyword>
<feature type="region of interest" description="Disordered" evidence="1">
    <location>
        <begin position="1"/>
        <end position="28"/>
    </location>
</feature>
<keyword evidence="2" id="KW-0472">Membrane</keyword>